<evidence type="ECO:0000256" key="1">
    <source>
        <dbReference type="ARBA" id="ARBA00023015"/>
    </source>
</evidence>
<dbReference type="AlphaFoldDB" id="A0A7K0G6Z8"/>
<evidence type="ECO:0000256" key="3">
    <source>
        <dbReference type="ARBA" id="ARBA00023163"/>
    </source>
</evidence>
<evidence type="ECO:0000313" key="6">
    <source>
        <dbReference type="EMBL" id="MRX79134.1"/>
    </source>
</evidence>
<feature type="domain" description="HTH luxR-type" evidence="5">
    <location>
        <begin position="413"/>
        <end position="475"/>
    </location>
</feature>
<evidence type="ECO:0000259" key="5">
    <source>
        <dbReference type="PROSITE" id="PS50043"/>
    </source>
</evidence>
<keyword evidence="1" id="KW-0805">Transcription regulation</keyword>
<name>A0A7K0G6Z8_9ACTN</name>
<dbReference type="InterPro" id="IPR000792">
    <property type="entry name" value="Tscrpt_reg_LuxR_C"/>
</dbReference>
<feature type="compositionally biased region" description="Low complexity" evidence="4">
    <location>
        <begin position="124"/>
        <end position="138"/>
    </location>
</feature>
<dbReference type="Proteomes" id="UP000470010">
    <property type="component" value="Unassembled WGS sequence"/>
</dbReference>
<dbReference type="PROSITE" id="PS00622">
    <property type="entry name" value="HTH_LUXR_1"/>
    <property type="match status" value="1"/>
</dbReference>
<organism evidence="6 7">
    <name type="scientific">Enorma shizhengliae</name>
    <dbReference type="NCBI Taxonomy" id="2606615"/>
    <lineage>
        <taxon>Bacteria</taxon>
        <taxon>Bacillati</taxon>
        <taxon>Actinomycetota</taxon>
        <taxon>Coriobacteriia</taxon>
        <taxon>Coriobacteriales</taxon>
        <taxon>Coriobacteriaceae</taxon>
        <taxon>Enorma</taxon>
    </lineage>
</organism>
<dbReference type="GO" id="GO:0003677">
    <property type="term" value="F:DNA binding"/>
    <property type="evidence" value="ECO:0007669"/>
    <property type="project" value="UniProtKB-KW"/>
</dbReference>
<dbReference type="PANTHER" id="PTHR44688">
    <property type="entry name" value="DNA-BINDING TRANSCRIPTIONAL ACTIVATOR DEVR_DOSR"/>
    <property type="match status" value="1"/>
</dbReference>
<evidence type="ECO:0000313" key="7">
    <source>
        <dbReference type="Proteomes" id="UP000470010"/>
    </source>
</evidence>
<dbReference type="Gene3D" id="1.10.10.10">
    <property type="entry name" value="Winged helix-like DNA-binding domain superfamily/Winged helix DNA-binding domain"/>
    <property type="match status" value="1"/>
</dbReference>
<dbReference type="SUPFAM" id="SSF46894">
    <property type="entry name" value="C-terminal effector domain of the bipartite response regulators"/>
    <property type="match status" value="1"/>
</dbReference>
<dbReference type="Pfam" id="PF00196">
    <property type="entry name" value="GerE"/>
    <property type="match status" value="1"/>
</dbReference>
<dbReference type="SMART" id="SM00421">
    <property type="entry name" value="HTH_LUXR"/>
    <property type="match status" value="1"/>
</dbReference>
<dbReference type="EMBL" id="VTFZ01000001">
    <property type="protein sequence ID" value="MRX79134.1"/>
    <property type="molecule type" value="Genomic_DNA"/>
</dbReference>
<accession>A0A7K0G6Z8</accession>
<evidence type="ECO:0000256" key="2">
    <source>
        <dbReference type="ARBA" id="ARBA00023125"/>
    </source>
</evidence>
<keyword evidence="3" id="KW-0804">Transcription</keyword>
<dbReference type="CDD" id="cd06170">
    <property type="entry name" value="LuxR_C_like"/>
    <property type="match status" value="1"/>
</dbReference>
<dbReference type="GO" id="GO:0006355">
    <property type="term" value="P:regulation of DNA-templated transcription"/>
    <property type="evidence" value="ECO:0007669"/>
    <property type="project" value="InterPro"/>
</dbReference>
<protein>
    <recommendedName>
        <fullName evidence="5">HTH luxR-type domain-containing protein</fullName>
    </recommendedName>
</protein>
<dbReference type="PROSITE" id="PS50043">
    <property type="entry name" value="HTH_LUXR_2"/>
    <property type="match status" value="1"/>
</dbReference>
<reference evidence="7" key="1">
    <citation type="submission" date="2019-08" db="EMBL/GenBank/DDBJ databases">
        <title>Arthrobacter sp. nov., isolated from plateau pika and Tibetan wild ass.</title>
        <authorList>
            <person name="Ge Y."/>
        </authorList>
    </citation>
    <scope>NUCLEOTIDE SEQUENCE [LARGE SCALE GENOMIC DNA]</scope>
    <source>
        <strain evidence="7">HF-1365</strain>
    </source>
</reference>
<keyword evidence="7" id="KW-1185">Reference proteome</keyword>
<dbReference type="PANTHER" id="PTHR44688:SF16">
    <property type="entry name" value="DNA-BINDING TRANSCRIPTIONAL ACTIVATOR DEVR_DOSR"/>
    <property type="match status" value="1"/>
</dbReference>
<evidence type="ECO:0000256" key="4">
    <source>
        <dbReference type="SAM" id="MobiDB-lite"/>
    </source>
</evidence>
<sequence>MEYQGIREVAEAWGVSSRRVQRLCSEGRVEGARKFGRAWMIPVGAPKPSRPRRMPSEPFVPVAPSSVCAGSAHADDAGHVDGPAGEARCERAGEDCCERADGSAGGPGRARPLASMRADEPDPATSAARDADVSSASAERAPSVLSRLMPLMNTPFVPGECERAVEGLDDPGMLAVARAEYRYFSGSAEEAAREARELLAHADPAVRLSACLIYAYANLTLGQAAQSRMALNEIHEALQERSDISPAHGRALNAFVGYTAATLLHLPLPQEAPPMKEFLALLPPGLRAFALYVHAHRLYLDGDYARSLGVIEAALMGQAATYPIPEIYLRLAASMDYMALRKPDEAREQLLIAWHIAQPDGLVEAFGEHHGLLGGLLEATLQQEWPDEFKQIIDLAYRFSDGWIAVHNPATGDMVADNLTTTEFVVSMLAARDWSNKEIGAHLGISSNTVKAHLNSAFHKLGINARRDLAQYLLR</sequence>
<dbReference type="InterPro" id="IPR036388">
    <property type="entry name" value="WH-like_DNA-bd_sf"/>
</dbReference>
<dbReference type="InterPro" id="IPR016032">
    <property type="entry name" value="Sig_transdc_resp-reg_C-effctor"/>
</dbReference>
<proteinExistence type="predicted"/>
<gene>
    <name evidence="6" type="ORF">GJE22_00685</name>
</gene>
<comment type="caution">
    <text evidence="6">The sequence shown here is derived from an EMBL/GenBank/DDBJ whole genome shotgun (WGS) entry which is preliminary data.</text>
</comment>
<keyword evidence="2" id="KW-0238">DNA-binding</keyword>
<feature type="region of interest" description="Disordered" evidence="4">
    <location>
        <begin position="97"/>
        <end position="138"/>
    </location>
</feature>